<proteinExistence type="predicted"/>
<accession>A0A0F9QGX7</accession>
<gene>
    <name evidence="1" type="ORF">LCGC14_1016390</name>
</gene>
<dbReference type="AlphaFoldDB" id="A0A0F9QGX7"/>
<name>A0A0F9QGX7_9ZZZZ</name>
<dbReference type="EMBL" id="LAZR01004031">
    <property type="protein sequence ID" value="KKN12446.1"/>
    <property type="molecule type" value="Genomic_DNA"/>
</dbReference>
<organism evidence="1">
    <name type="scientific">marine sediment metagenome</name>
    <dbReference type="NCBI Taxonomy" id="412755"/>
    <lineage>
        <taxon>unclassified sequences</taxon>
        <taxon>metagenomes</taxon>
        <taxon>ecological metagenomes</taxon>
    </lineage>
</organism>
<comment type="caution">
    <text evidence="1">The sequence shown here is derived from an EMBL/GenBank/DDBJ whole genome shotgun (WGS) entry which is preliminary data.</text>
</comment>
<sequence>MPERNLLREGFIDNTVTASGVVSGTQFVTIQERNGLVDEDFTSTALTVSGGELVALRADFGARMKLDEIQYYTDEPTTSGFSFSVSDDDVTYFDITMTGTPPRYAGFVPISAVSGSPRYVRLEHSPTSDAIVQEWRTTNDETLVDFGPAGTQTEAEIVDSPIGKPSDTVTELKLFNQFSKSATGFVFIDETGDAGDDNIEIALSASGPWFGRNTLNSVQPDETPWEKGDFNTGELRLVPSGAYSVDFSQETSEWVTSGFTSSTTAENSLKGINSTATSPSFRINNSFGGSTDFESPVMSTETLGSDPTAFGILARDYDSVTVRLTIPNIPQDDLLEHPRLFWRDQGELTYGASRSLEATNSGITFSNQPQDFFFDVGNIPTWSGIVRSFSVQPWVTATGLGFSAHINNIEVFHSSQQDRLALVAQSPASGTQVLGGGSEQSNSVILAFHSRVTQACIITGIEYNIHPPCQQDAAAFFLARLKEGNTFPSAGTNFEVKHIHLINNSLALRDEVLKVHEPVFWGAEPGDFLGFGWSTNAGCDGAGETERFTFTGGVVADQGWTASGFFPAGTSTSALEAFLDARTFTDENKRYNMQYSFIVDRPVVSNGTFTTPVFDSAAAPGLTSARFESTEEDGTSIDTLGGLASAENTLNARAAINTPKTSSPLGAMDTFKNNLNKEVVSYRLNGGYANAEDSLQYLGGASIPDNVTGWSLGTENAFLSAIGSSGPDGDTYVENFGSALFYHEIKDELWVLNVMLSGTIPNTARPVWDRYNIDTGALISTDALQGTINYSYFHPDGSSNTDVDARIFEPICFIPDYDREEIYIIGRLPDEGAGTGPFAIGSSRFLGIKMDLDGTFKSVIWDTASAAFDSSLPDDGFGNTEKAIESMRDITYDGSYFYVLTSQIDPSDEDGKNIYIYKWGIDDGTLGGSQPDTLEFLQNIEINAIPGLGTIGTSSRPVRWLEYNKRDRLFYMGVESPDRIFAISLLPDENEVFAATVSGPQDESFIVQPFPLPETFTRSEFGASPSSKLNNWKGAGQTQEYRYITDVAFVESRNSFVSLTMQLAFRSKDWFDVGQNVTDHFAYRFHNYSFITEVGAGGVFESELPSIPAADDAVWGTLSGTLTYNLVQENSALFPTGQFSQLQYQLNADSSGIKTPYLNKSQISQGLRVENIPAESTKSIFLRTNIPEGTSVEEQTGRLKVFWELQE</sequence>
<protein>
    <submittedName>
        <fullName evidence="1">Uncharacterized protein</fullName>
    </submittedName>
</protein>
<evidence type="ECO:0000313" key="1">
    <source>
        <dbReference type="EMBL" id="KKN12446.1"/>
    </source>
</evidence>
<reference evidence="1" key="1">
    <citation type="journal article" date="2015" name="Nature">
        <title>Complex archaea that bridge the gap between prokaryotes and eukaryotes.</title>
        <authorList>
            <person name="Spang A."/>
            <person name="Saw J.H."/>
            <person name="Jorgensen S.L."/>
            <person name="Zaremba-Niedzwiedzka K."/>
            <person name="Martijn J."/>
            <person name="Lind A.E."/>
            <person name="van Eijk R."/>
            <person name="Schleper C."/>
            <person name="Guy L."/>
            <person name="Ettema T.J."/>
        </authorList>
    </citation>
    <scope>NUCLEOTIDE SEQUENCE</scope>
</reference>